<keyword evidence="2" id="KW-1185">Reference proteome</keyword>
<evidence type="ECO:0000313" key="2">
    <source>
        <dbReference type="Proteomes" id="UP000317243"/>
    </source>
</evidence>
<dbReference type="AlphaFoldDB" id="A0A5C5X5Q1"/>
<dbReference type="RefSeq" id="WP_146507184.1">
    <property type="nucleotide sequence ID" value="NZ_SIHI01000001.1"/>
</dbReference>
<proteinExistence type="predicted"/>
<organism evidence="1 2">
    <name type="scientific">Thalassoglobus neptunius</name>
    <dbReference type="NCBI Taxonomy" id="1938619"/>
    <lineage>
        <taxon>Bacteria</taxon>
        <taxon>Pseudomonadati</taxon>
        <taxon>Planctomycetota</taxon>
        <taxon>Planctomycetia</taxon>
        <taxon>Planctomycetales</taxon>
        <taxon>Planctomycetaceae</taxon>
        <taxon>Thalassoglobus</taxon>
    </lineage>
</organism>
<sequence length="143" mass="16495">MNQNPQLRRCTELEYILLGDLRDLLEEPADNETARWLIAVLDALLEALPEEYSLKTSHGYLSDVVESVPEWDNRVNALEDEYFRLFRRLGQLRSQVVLGVDFQRVAKQVSIDLKDWMTAFVSHHQQERELVSMAATYEVGGNG</sequence>
<comment type="caution">
    <text evidence="1">The sequence shown here is derived from an EMBL/GenBank/DDBJ whole genome shotgun (WGS) entry which is preliminary data.</text>
</comment>
<evidence type="ECO:0008006" key="3">
    <source>
        <dbReference type="Google" id="ProtNLM"/>
    </source>
</evidence>
<accession>A0A5C5X5Q1</accession>
<dbReference type="OrthoDB" id="275890at2"/>
<gene>
    <name evidence="1" type="ORF">KOR42_07020</name>
</gene>
<protein>
    <recommendedName>
        <fullName evidence="3">Hemerythrin-like domain-containing protein</fullName>
    </recommendedName>
</protein>
<reference evidence="1 2" key="1">
    <citation type="submission" date="2019-02" db="EMBL/GenBank/DDBJ databases">
        <title>Deep-cultivation of Planctomycetes and their phenomic and genomic characterization uncovers novel biology.</title>
        <authorList>
            <person name="Wiegand S."/>
            <person name="Jogler M."/>
            <person name="Boedeker C."/>
            <person name="Pinto D."/>
            <person name="Vollmers J."/>
            <person name="Rivas-Marin E."/>
            <person name="Kohn T."/>
            <person name="Peeters S.H."/>
            <person name="Heuer A."/>
            <person name="Rast P."/>
            <person name="Oberbeckmann S."/>
            <person name="Bunk B."/>
            <person name="Jeske O."/>
            <person name="Meyerdierks A."/>
            <person name="Storesund J.E."/>
            <person name="Kallscheuer N."/>
            <person name="Luecker S."/>
            <person name="Lage O.M."/>
            <person name="Pohl T."/>
            <person name="Merkel B.J."/>
            <person name="Hornburger P."/>
            <person name="Mueller R.-W."/>
            <person name="Bruemmer F."/>
            <person name="Labrenz M."/>
            <person name="Spormann A.M."/>
            <person name="Op Den Camp H."/>
            <person name="Overmann J."/>
            <person name="Amann R."/>
            <person name="Jetten M.S.M."/>
            <person name="Mascher T."/>
            <person name="Medema M.H."/>
            <person name="Devos D.P."/>
            <person name="Kaster A.-K."/>
            <person name="Ovreas L."/>
            <person name="Rohde M."/>
            <person name="Galperin M.Y."/>
            <person name="Jogler C."/>
        </authorList>
    </citation>
    <scope>NUCLEOTIDE SEQUENCE [LARGE SCALE GENOMIC DNA]</scope>
    <source>
        <strain evidence="1 2">KOR42</strain>
    </source>
</reference>
<evidence type="ECO:0000313" key="1">
    <source>
        <dbReference type="EMBL" id="TWT57342.1"/>
    </source>
</evidence>
<dbReference type="EMBL" id="SIHI01000001">
    <property type="protein sequence ID" value="TWT57342.1"/>
    <property type="molecule type" value="Genomic_DNA"/>
</dbReference>
<dbReference type="Proteomes" id="UP000317243">
    <property type="component" value="Unassembled WGS sequence"/>
</dbReference>
<name>A0A5C5X5Q1_9PLAN</name>